<accession>A0AA36AGB8</accession>
<reference evidence="3" key="1">
    <citation type="submission" date="2023-08" db="EMBL/GenBank/DDBJ databases">
        <authorList>
            <person name="Alioto T."/>
            <person name="Alioto T."/>
            <person name="Gomez Garrido J."/>
        </authorList>
    </citation>
    <scope>NUCLEOTIDE SEQUENCE</scope>
</reference>
<keyword evidence="2" id="KW-0472">Membrane</keyword>
<feature type="transmembrane region" description="Helical" evidence="2">
    <location>
        <begin position="60"/>
        <end position="80"/>
    </location>
</feature>
<evidence type="ECO:0000313" key="3">
    <source>
        <dbReference type="EMBL" id="CAI9714821.1"/>
    </source>
</evidence>
<evidence type="ECO:0000256" key="1">
    <source>
        <dbReference type="SAM" id="MobiDB-lite"/>
    </source>
</evidence>
<evidence type="ECO:0000313" key="4">
    <source>
        <dbReference type="Proteomes" id="UP001162480"/>
    </source>
</evidence>
<dbReference type="AlphaFoldDB" id="A0AA36AGB8"/>
<keyword evidence="2" id="KW-1133">Transmembrane helix</keyword>
<keyword evidence="4" id="KW-1185">Reference proteome</keyword>
<proteinExistence type="predicted"/>
<evidence type="ECO:0000256" key="2">
    <source>
        <dbReference type="SAM" id="Phobius"/>
    </source>
</evidence>
<feature type="region of interest" description="Disordered" evidence="1">
    <location>
        <begin position="16"/>
        <end position="35"/>
    </location>
</feature>
<feature type="compositionally biased region" description="Gly residues" evidence="1">
    <location>
        <begin position="23"/>
        <end position="35"/>
    </location>
</feature>
<sequence>MSLETYVDISEANSRADEKIRGSGDGGGCGDGGGVGDGSGESVVDHALFLLFEFAIADKVVDMVVIVVVFLAAIAAAVAADTDYH</sequence>
<keyword evidence="2" id="KW-0812">Transmembrane</keyword>
<organism evidence="3 4">
    <name type="scientific">Octopus vulgaris</name>
    <name type="common">Common octopus</name>
    <dbReference type="NCBI Taxonomy" id="6645"/>
    <lineage>
        <taxon>Eukaryota</taxon>
        <taxon>Metazoa</taxon>
        <taxon>Spiralia</taxon>
        <taxon>Lophotrochozoa</taxon>
        <taxon>Mollusca</taxon>
        <taxon>Cephalopoda</taxon>
        <taxon>Coleoidea</taxon>
        <taxon>Octopodiformes</taxon>
        <taxon>Octopoda</taxon>
        <taxon>Incirrata</taxon>
        <taxon>Octopodidae</taxon>
        <taxon>Octopus</taxon>
    </lineage>
</organism>
<name>A0AA36AGB8_OCTVU</name>
<dbReference type="EMBL" id="OX597814">
    <property type="protein sequence ID" value="CAI9714821.1"/>
    <property type="molecule type" value="Genomic_DNA"/>
</dbReference>
<protein>
    <submittedName>
        <fullName evidence="3">Uncharacterized protein</fullName>
    </submittedName>
</protein>
<gene>
    <name evidence="3" type="ORF">OCTVUL_1B011116</name>
</gene>
<dbReference type="Proteomes" id="UP001162480">
    <property type="component" value="Chromosome 1"/>
</dbReference>